<organism evidence="5 6">
    <name type="scientific">Cryptococcus depauperatus CBS 7841</name>
    <dbReference type="NCBI Taxonomy" id="1295531"/>
    <lineage>
        <taxon>Eukaryota</taxon>
        <taxon>Fungi</taxon>
        <taxon>Dikarya</taxon>
        <taxon>Basidiomycota</taxon>
        <taxon>Agaricomycotina</taxon>
        <taxon>Tremellomycetes</taxon>
        <taxon>Tremellales</taxon>
        <taxon>Cryptococcaceae</taxon>
        <taxon>Cryptococcus</taxon>
    </lineage>
</organism>
<dbReference type="PANTHER" id="PTHR40463">
    <property type="entry name" value="PH-RESPONSE REGULATOR PROTEIN PALC"/>
    <property type="match status" value="1"/>
</dbReference>
<evidence type="ECO:0000259" key="4">
    <source>
        <dbReference type="PROSITE" id="PS51180"/>
    </source>
</evidence>
<dbReference type="RefSeq" id="XP_066066631.1">
    <property type="nucleotide sequence ID" value="XM_066210534.1"/>
</dbReference>
<protein>
    <recommendedName>
        <fullName evidence="2">pH-response regulator protein palC</fullName>
    </recommendedName>
</protein>
<dbReference type="AlphaFoldDB" id="A0AAJ8JPE3"/>
<name>A0AAJ8JPE3_9TREE</name>
<dbReference type="GeneID" id="91085301"/>
<proteinExistence type="inferred from homology"/>
<evidence type="ECO:0000256" key="3">
    <source>
        <dbReference type="SAM" id="MobiDB-lite"/>
    </source>
</evidence>
<feature type="compositionally biased region" description="Basic and acidic residues" evidence="3">
    <location>
        <begin position="509"/>
        <end position="526"/>
    </location>
</feature>
<keyword evidence="6" id="KW-1185">Reference proteome</keyword>
<dbReference type="InterPro" id="IPR038499">
    <property type="entry name" value="BRO1_sf"/>
</dbReference>
<reference evidence="5" key="2">
    <citation type="journal article" date="2022" name="Elife">
        <title>Obligate sexual reproduction of a homothallic fungus closely related to the Cryptococcus pathogenic species complex.</title>
        <authorList>
            <person name="Passer A.R."/>
            <person name="Clancey S.A."/>
            <person name="Shea T."/>
            <person name="David-Palma M."/>
            <person name="Averette A.F."/>
            <person name="Boekhout T."/>
            <person name="Porcel B.M."/>
            <person name="Nowrousian M."/>
            <person name="Cuomo C.A."/>
            <person name="Sun S."/>
            <person name="Heitman J."/>
            <person name="Coelho M.A."/>
        </authorList>
    </citation>
    <scope>NUCLEOTIDE SEQUENCE</scope>
    <source>
        <strain evidence="5">CBS 7841</strain>
    </source>
</reference>
<reference evidence="5" key="3">
    <citation type="submission" date="2024-01" db="EMBL/GenBank/DDBJ databases">
        <authorList>
            <person name="Coelho M.A."/>
            <person name="David-Palma M."/>
            <person name="Shea T."/>
            <person name="Sun S."/>
            <person name="Cuomo C.A."/>
            <person name="Heitman J."/>
        </authorList>
    </citation>
    <scope>NUCLEOTIDE SEQUENCE</scope>
    <source>
        <strain evidence="5">CBS 7841</strain>
    </source>
</reference>
<dbReference type="Pfam" id="PF03097">
    <property type="entry name" value="BRO1"/>
    <property type="match status" value="1"/>
</dbReference>
<dbReference type="InterPro" id="IPR037505">
    <property type="entry name" value="pH-resp_palC"/>
</dbReference>
<evidence type="ECO:0000313" key="6">
    <source>
        <dbReference type="Proteomes" id="UP000094043"/>
    </source>
</evidence>
<comment type="similarity">
    <text evidence="1">Belongs to the palC family.</text>
</comment>
<dbReference type="Gene3D" id="1.25.40.280">
    <property type="entry name" value="alix/aip1 like domains"/>
    <property type="match status" value="1"/>
</dbReference>
<dbReference type="InterPro" id="IPR004328">
    <property type="entry name" value="BRO1_dom"/>
</dbReference>
<reference evidence="5" key="1">
    <citation type="submission" date="2016-06" db="EMBL/GenBank/DDBJ databases">
        <authorList>
            <person name="Cuomo C."/>
            <person name="Litvintseva A."/>
            <person name="Heitman J."/>
            <person name="Chen Y."/>
            <person name="Sun S."/>
            <person name="Springer D."/>
            <person name="Dromer F."/>
            <person name="Young S."/>
            <person name="Zeng Q."/>
            <person name="Chapman S."/>
            <person name="Gujja S."/>
            <person name="Saif S."/>
            <person name="Birren B."/>
        </authorList>
    </citation>
    <scope>NUCLEOTIDE SEQUENCE</scope>
    <source>
        <strain evidence="5">CBS 7841</strain>
    </source>
</reference>
<dbReference type="GO" id="GO:0005886">
    <property type="term" value="C:plasma membrane"/>
    <property type="evidence" value="ECO:0007669"/>
    <property type="project" value="TreeGrafter"/>
</dbReference>
<dbReference type="PANTHER" id="PTHR40463:SF1">
    <property type="entry name" value="PH-RESPONSE REGULATOR PROTEIN PALC"/>
    <property type="match status" value="1"/>
</dbReference>
<feature type="region of interest" description="Disordered" evidence="3">
    <location>
        <begin position="506"/>
        <end position="526"/>
    </location>
</feature>
<dbReference type="SMART" id="SM01041">
    <property type="entry name" value="BRO1"/>
    <property type="match status" value="1"/>
</dbReference>
<feature type="domain" description="BRO1" evidence="4">
    <location>
        <begin position="2"/>
        <end position="526"/>
    </location>
</feature>
<dbReference type="Proteomes" id="UP000094043">
    <property type="component" value="Chromosome 1"/>
</dbReference>
<evidence type="ECO:0000256" key="2">
    <source>
        <dbReference type="ARBA" id="ARBA00022193"/>
    </source>
</evidence>
<dbReference type="KEGG" id="cdep:91085301"/>
<accession>A0AAJ8JPE3</accession>
<dbReference type="GO" id="GO:0071467">
    <property type="term" value="P:cellular response to pH"/>
    <property type="evidence" value="ECO:0007669"/>
    <property type="project" value="InterPro"/>
</dbReference>
<dbReference type="EMBL" id="CP143784">
    <property type="protein sequence ID" value="WVN85931.1"/>
    <property type="molecule type" value="Genomic_DNA"/>
</dbReference>
<gene>
    <name evidence="5" type="ORF">L203_101087</name>
</gene>
<evidence type="ECO:0000313" key="5">
    <source>
        <dbReference type="EMBL" id="WVN85931.1"/>
    </source>
</evidence>
<sequence length="526" mass="58023">MPPYRYPLPTTSLLTFSNIFNDPSSSHTSALSEATAARTKLYLALKGVAENAPGSSSVAVLDAVQVYLPYLRGMIACLEADELLFKGEPVFPWCAPLTHYGFSQPLLPLLSIYSEHLMVILAYMLGLSNYAHSILSSLPPCEHSTLSKTQSHMSTEDEKKTTAGLTRAVDLLCQASGVADWAADNVCLQLEPVRSASGGRLRKDKWPAETSRETLKALSMTFLADAHLTAIRKLMLPVLIHTYFTPPGPPLPPNHPSAALLSKLYLHVNHLYNSSRALLKVHKQPIHTSNPSRKLLRANSEQEVIEPDSVEGDIISPIKRYLAKESLLALALAHKWLGVDTGENNKENKVGEALAWVKDAQNKLEELEDSKVRAKLKGLSLRQGNDKKREERMARKGRVERELEVCKAWVKAYQKINNTVTFQRIPPVTALVTPAGRPIFGAKPFTPPQSNVEPSMNNLMNENSDDREDTQGLTIVFHHTAMSLLQKGATFSASAAIPPPKLRSIATSRAEESSERRDARIVNHSV</sequence>
<dbReference type="PROSITE" id="PS51180">
    <property type="entry name" value="BRO1"/>
    <property type="match status" value="1"/>
</dbReference>
<evidence type="ECO:0000256" key="1">
    <source>
        <dbReference type="ARBA" id="ARBA00010997"/>
    </source>
</evidence>